<reference evidence="2" key="2">
    <citation type="submission" date="2021-02" db="EMBL/GenBank/DDBJ databases">
        <authorList>
            <person name="Kimball J.A."/>
            <person name="Haas M.W."/>
            <person name="Macchietto M."/>
            <person name="Kono T."/>
            <person name="Duquette J."/>
            <person name="Shao M."/>
        </authorList>
    </citation>
    <scope>NUCLEOTIDE SEQUENCE</scope>
    <source>
        <tissue evidence="2">Fresh leaf tissue</tissue>
    </source>
</reference>
<name>A0A8J5WGA2_ZIZPA</name>
<reference evidence="2" key="1">
    <citation type="journal article" date="2021" name="bioRxiv">
        <title>Whole Genome Assembly and Annotation of Northern Wild Rice, Zizania palustris L., Supports a Whole Genome Duplication in the Zizania Genus.</title>
        <authorList>
            <person name="Haas M."/>
            <person name="Kono T."/>
            <person name="Macchietto M."/>
            <person name="Millas R."/>
            <person name="McGilp L."/>
            <person name="Shao M."/>
            <person name="Duquette J."/>
            <person name="Hirsch C.N."/>
            <person name="Kimball J."/>
        </authorList>
    </citation>
    <scope>NUCLEOTIDE SEQUENCE</scope>
    <source>
        <tissue evidence="2">Fresh leaf tissue</tissue>
    </source>
</reference>
<feature type="region of interest" description="Disordered" evidence="1">
    <location>
        <begin position="1"/>
        <end position="73"/>
    </location>
</feature>
<evidence type="ECO:0000313" key="3">
    <source>
        <dbReference type="Proteomes" id="UP000729402"/>
    </source>
</evidence>
<evidence type="ECO:0000313" key="2">
    <source>
        <dbReference type="EMBL" id="KAG8091028.1"/>
    </source>
</evidence>
<dbReference type="EMBL" id="JAAALK010000081">
    <property type="protein sequence ID" value="KAG8091028.1"/>
    <property type="molecule type" value="Genomic_DNA"/>
</dbReference>
<comment type="caution">
    <text evidence="2">The sequence shown here is derived from an EMBL/GenBank/DDBJ whole genome shotgun (WGS) entry which is preliminary data.</text>
</comment>
<feature type="region of interest" description="Disordered" evidence="1">
    <location>
        <begin position="87"/>
        <end position="111"/>
    </location>
</feature>
<sequence>MVGRHVAPWSSTMAQRGDAGWNHNWEPWGRTAKLQVGTGRHGESTRGRARRHDMDGASRGAMVAPRRGSAMVSPTRCYKVGRHVASQGGTAAQQGDPGWHHNGALWGRTAT</sequence>
<accession>A0A8J5WGA2</accession>
<dbReference type="Proteomes" id="UP000729402">
    <property type="component" value="Unassembled WGS sequence"/>
</dbReference>
<keyword evidence="3" id="KW-1185">Reference proteome</keyword>
<evidence type="ECO:0000256" key="1">
    <source>
        <dbReference type="SAM" id="MobiDB-lite"/>
    </source>
</evidence>
<dbReference type="AlphaFoldDB" id="A0A8J5WGA2"/>
<feature type="compositionally biased region" description="Basic and acidic residues" evidence="1">
    <location>
        <begin position="40"/>
        <end position="56"/>
    </location>
</feature>
<proteinExistence type="predicted"/>
<organism evidence="2 3">
    <name type="scientific">Zizania palustris</name>
    <name type="common">Northern wild rice</name>
    <dbReference type="NCBI Taxonomy" id="103762"/>
    <lineage>
        <taxon>Eukaryota</taxon>
        <taxon>Viridiplantae</taxon>
        <taxon>Streptophyta</taxon>
        <taxon>Embryophyta</taxon>
        <taxon>Tracheophyta</taxon>
        <taxon>Spermatophyta</taxon>
        <taxon>Magnoliopsida</taxon>
        <taxon>Liliopsida</taxon>
        <taxon>Poales</taxon>
        <taxon>Poaceae</taxon>
        <taxon>BOP clade</taxon>
        <taxon>Oryzoideae</taxon>
        <taxon>Oryzeae</taxon>
        <taxon>Zizaniinae</taxon>
        <taxon>Zizania</taxon>
    </lineage>
</organism>
<gene>
    <name evidence="2" type="ORF">GUJ93_ZPchr0011g27772</name>
</gene>
<protein>
    <submittedName>
        <fullName evidence="2">Uncharacterized protein</fullName>
    </submittedName>
</protein>